<evidence type="ECO:0000256" key="9">
    <source>
        <dbReference type="ARBA" id="ARBA00022777"/>
    </source>
</evidence>
<keyword evidence="9" id="KW-0418">Kinase</keyword>
<dbReference type="CDD" id="cd00130">
    <property type="entry name" value="PAS"/>
    <property type="match status" value="1"/>
</dbReference>
<feature type="domain" description="HAMP" evidence="18">
    <location>
        <begin position="342"/>
        <end position="395"/>
    </location>
</feature>
<dbReference type="EC" id="2.7.13.3" evidence="3"/>
<dbReference type="SMART" id="SM00304">
    <property type="entry name" value="HAMP"/>
    <property type="match status" value="1"/>
</dbReference>
<feature type="transmembrane region" description="Helical" evidence="15">
    <location>
        <begin position="42"/>
        <end position="64"/>
    </location>
</feature>
<dbReference type="InterPro" id="IPR036890">
    <property type="entry name" value="HATPase_C_sf"/>
</dbReference>
<dbReference type="NCBIfam" id="TIGR00229">
    <property type="entry name" value="sensory_box"/>
    <property type="match status" value="1"/>
</dbReference>
<dbReference type="RefSeq" id="WP_154737620.1">
    <property type="nucleotide sequence ID" value="NZ_WMBQ01000001.1"/>
</dbReference>
<comment type="catalytic activity">
    <reaction evidence="1">
        <text>ATP + protein L-histidine = ADP + protein N-phospho-L-histidine.</text>
        <dbReference type="EC" id="2.7.13.3"/>
    </reaction>
</comment>
<dbReference type="Pfam" id="PF00672">
    <property type="entry name" value="HAMP"/>
    <property type="match status" value="1"/>
</dbReference>
<evidence type="ECO:0000256" key="7">
    <source>
        <dbReference type="ARBA" id="ARBA00022692"/>
    </source>
</evidence>
<proteinExistence type="predicted"/>
<keyword evidence="14" id="KW-0175">Coiled coil</keyword>
<feature type="transmembrane region" description="Helical" evidence="15">
    <location>
        <begin position="115"/>
        <end position="136"/>
    </location>
</feature>
<evidence type="ECO:0000313" key="19">
    <source>
        <dbReference type="EMBL" id="MTD93043.1"/>
    </source>
</evidence>
<evidence type="ECO:0000256" key="13">
    <source>
        <dbReference type="ARBA" id="ARBA00023136"/>
    </source>
</evidence>
<dbReference type="SMART" id="SM00388">
    <property type="entry name" value="HisKA"/>
    <property type="match status" value="1"/>
</dbReference>
<feature type="domain" description="Histidine kinase" evidence="16">
    <location>
        <begin position="533"/>
        <end position="761"/>
    </location>
</feature>
<dbReference type="InterPro" id="IPR005467">
    <property type="entry name" value="His_kinase_dom"/>
</dbReference>
<dbReference type="Pfam" id="PF19312">
    <property type="entry name" value="NtrY_N"/>
    <property type="match status" value="1"/>
</dbReference>
<evidence type="ECO:0000256" key="11">
    <source>
        <dbReference type="ARBA" id="ARBA00022989"/>
    </source>
</evidence>
<dbReference type="Gene3D" id="1.10.287.130">
    <property type="match status" value="1"/>
</dbReference>
<keyword evidence="20" id="KW-1185">Reference proteome</keyword>
<feature type="transmembrane region" description="Helical" evidence="15">
    <location>
        <begin position="76"/>
        <end position="95"/>
    </location>
</feature>
<dbReference type="PRINTS" id="PR00344">
    <property type="entry name" value="BCTRLSENSOR"/>
</dbReference>
<evidence type="ECO:0000259" key="17">
    <source>
        <dbReference type="PROSITE" id="PS50112"/>
    </source>
</evidence>
<comment type="subcellular location">
    <subcellularLocation>
        <location evidence="2">Cell membrane</location>
        <topology evidence="2">Multi-pass membrane protein</topology>
    </subcellularLocation>
</comment>
<evidence type="ECO:0000256" key="15">
    <source>
        <dbReference type="SAM" id="Phobius"/>
    </source>
</evidence>
<keyword evidence="8" id="KW-0547">Nucleotide-binding</keyword>
<dbReference type="Pfam" id="PF00512">
    <property type="entry name" value="HisKA"/>
    <property type="match status" value="1"/>
</dbReference>
<dbReference type="SMART" id="SM00387">
    <property type="entry name" value="HATPase_c"/>
    <property type="match status" value="1"/>
</dbReference>
<dbReference type="Gene3D" id="3.30.565.10">
    <property type="entry name" value="Histidine kinase-like ATPase, C-terminal domain"/>
    <property type="match status" value="1"/>
</dbReference>
<keyword evidence="10" id="KW-0067">ATP-binding</keyword>
<dbReference type="PIRSF" id="PIRSF037532">
    <property type="entry name" value="STHK_NtrY"/>
    <property type="match status" value="1"/>
</dbReference>
<dbReference type="CDD" id="cd06225">
    <property type="entry name" value="HAMP"/>
    <property type="match status" value="1"/>
</dbReference>
<feature type="domain" description="PAS" evidence="17">
    <location>
        <begin position="407"/>
        <end position="488"/>
    </location>
</feature>
<keyword evidence="13 15" id="KW-0472">Membrane</keyword>
<dbReference type="GO" id="GO:0006355">
    <property type="term" value="P:regulation of DNA-templated transcription"/>
    <property type="evidence" value="ECO:0007669"/>
    <property type="project" value="InterPro"/>
</dbReference>
<dbReference type="AlphaFoldDB" id="A0A6I3KFC3"/>
<keyword evidence="12" id="KW-0902">Two-component regulatory system</keyword>
<keyword evidence="5" id="KW-0597">Phosphoprotein</keyword>
<evidence type="ECO:0000256" key="2">
    <source>
        <dbReference type="ARBA" id="ARBA00004651"/>
    </source>
</evidence>
<evidence type="ECO:0000259" key="18">
    <source>
        <dbReference type="PROSITE" id="PS50885"/>
    </source>
</evidence>
<protein>
    <recommendedName>
        <fullName evidence="3">histidine kinase</fullName>
        <ecNumber evidence="3">2.7.13.3</ecNumber>
    </recommendedName>
</protein>
<dbReference type="Pfam" id="PF00989">
    <property type="entry name" value="PAS"/>
    <property type="match status" value="1"/>
</dbReference>
<dbReference type="InterPro" id="IPR035965">
    <property type="entry name" value="PAS-like_dom_sf"/>
</dbReference>
<evidence type="ECO:0000256" key="1">
    <source>
        <dbReference type="ARBA" id="ARBA00000085"/>
    </source>
</evidence>
<sequence>MNPASPGRHHFESVLMPAVQVAPQRGYSLEEGSSALNPSDRAFWIGLCLVLLSLVSAFATYIILTGLSPIAPRNEVVLTVLFLNVVLIVAMIVLLTRQIIGLARAWKQRTPGARLHIRIVALFSIIAALPTLLLAIGATVTFARSLDGWFATSTRAIVLSSRDVANAYLDEHGQVIRTDIVNMARDLDMAAGSVAGDPGRLQRLVMVQAGLRDLPSAYIIDGEGVPVIETSADNQLPYIVPPLSALAQAATGQVALLEPSSRTFRVGAVARLENYPGKYLYVTRKVSPKVIEHLQLTAQNVDEFNRLRKARGGLKIAHGLMYLMISMTALLAAIWIGLWFAGRFVAPIRRLIGAAQEVSTGNLHIELPEKRGEGDLRRLSQTFNTMTRELKNQRDALVTANEQLMERRQFMEAVLSGVSAGVIGLDSQDRITLVSRSAINLLGLSETDLVDKKLKDAIPAFANVLDEREEHTLKQRSQEEVTVFVNGEERTFAVIATRERATGGDVGSVVTFDDVTDLVVAQRTAAWADVARRIAHEIKNPLTPIQLSAERLRRKYSKNITHDRETFDRLTLTIERQVTDLKTMVDEFAEFARMPKPEMAPNDLRHAVQEPVVLFREGHPEIHYELRIPDKPLMMSLDRRLITRAVTNLVKNASEAVEAAREASLKEDPNWKGRIETIVTPQSDRVTIEVIDNGTGLPKQNRARLLEPYVTTKGHKGTGLGLAMVLKITEQHGGTLVLEDAPPAPGRAHGALVRITLPLVHGQGPVRPVTPHQETEQAVAH</sequence>
<evidence type="ECO:0000256" key="14">
    <source>
        <dbReference type="SAM" id="Coils"/>
    </source>
</evidence>
<dbReference type="SUPFAM" id="SSF55785">
    <property type="entry name" value="PYP-like sensor domain (PAS domain)"/>
    <property type="match status" value="1"/>
</dbReference>
<keyword evidence="11 15" id="KW-1133">Transmembrane helix</keyword>
<keyword evidence="7 15" id="KW-0812">Transmembrane</keyword>
<dbReference type="InterPro" id="IPR003661">
    <property type="entry name" value="HisK_dim/P_dom"/>
</dbReference>
<dbReference type="PANTHER" id="PTHR43065">
    <property type="entry name" value="SENSOR HISTIDINE KINASE"/>
    <property type="match status" value="1"/>
</dbReference>
<dbReference type="PROSITE" id="PS50112">
    <property type="entry name" value="PAS"/>
    <property type="match status" value="1"/>
</dbReference>
<evidence type="ECO:0000256" key="12">
    <source>
        <dbReference type="ARBA" id="ARBA00023012"/>
    </source>
</evidence>
<dbReference type="InterPro" id="IPR004358">
    <property type="entry name" value="Sig_transdc_His_kin-like_C"/>
</dbReference>
<name>A0A6I3KFC3_9HYPH</name>
<evidence type="ECO:0000259" key="16">
    <source>
        <dbReference type="PROSITE" id="PS50109"/>
    </source>
</evidence>
<dbReference type="SUPFAM" id="SSF158472">
    <property type="entry name" value="HAMP domain-like"/>
    <property type="match status" value="1"/>
</dbReference>
<accession>A0A6I3KFC3</accession>
<dbReference type="Proteomes" id="UP000440694">
    <property type="component" value="Unassembled WGS sequence"/>
</dbReference>
<dbReference type="GO" id="GO:0000155">
    <property type="term" value="F:phosphorelay sensor kinase activity"/>
    <property type="evidence" value="ECO:0007669"/>
    <property type="project" value="InterPro"/>
</dbReference>
<comment type="caution">
    <text evidence="19">The sequence shown here is derived from an EMBL/GenBank/DDBJ whole genome shotgun (WGS) entry which is preliminary data.</text>
</comment>
<feature type="transmembrane region" description="Helical" evidence="15">
    <location>
        <begin position="316"/>
        <end position="341"/>
    </location>
</feature>
<dbReference type="PROSITE" id="PS50109">
    <property type="entry name" value="HIS_KIN"/>
    <property type="match status" value="1"/>
</dbReference>
<evidence type="ECO:0000256" key="6">
    <source>
        <dbReference type="ARBA" id="ARBA00022679"/>
    </source>
</evidence>
<dbReference type="Gene3D" id="3.30.450.20">
    <property type="entry name" value="PAS domain"/>
    <property type="match status" value="1"/>
</dbReference>
<organism evidence="19 20">
    <name type="scientific">Hyphomicrobium album</name>
    <dbReference type="NCBI Taxonomy" id="2665159"/>
    <lineage>
        <taxon>Bacteria</taxon>
        <taxon>Pseudomonadati</taxon>
        <taxon>Pseudomonadota</taxon>
        <taxon>Alphaproteobacteria</taxon>
        <taxon>Hyphomicrobiales</taxon>
        <taxon>Hyphomicrobiaceae</taxon>
        <taxon>Hyphomicrobium</taxon>
    </lineage>
</organism>
<keyword evidence="6" id="KW-0808">Transferase</keyword>
<feature type="coiled-coil region" evidence="14">
    <location>
        <begin position="376"/>
        <end position="407"/>
    </location>
</feature>
<evidence type="ECO:0000313" key="20">
    <source>
        <dbReference type="Proteomes" id="UP000440694"/>
    </source>
</evidence>
<dbReference type="PANTHER" id="PTHR43065:SF10">
    <property type="entry name" value="PEROXIDE STRESS-ACTIVATED HISTIDINE KINASE MAK3"/>
    <property type="match status" value="1"/>
</dbReference>
<gene>
    <name evidence="19" type="ORF">GIW81_01700</name>
</gene>
<reference evidence="19 20" key="1">
    <citation type="submission" date="2019-11" db="EMBL/GenBank/DDBJ databases">
        <title>Identification of a novel strain.</title>
        <authorList>
            <person name="Xu Q."/>
            <person name="Wang G."/>
        </authorList>
    </citation>
    <scope>NUCLEOTIDE SEQUENCE [LARGE SCALE GENOMIC DNA]</scope>
    <source>
        <strain evidence="20">xq</strain>
    </source>
</reference>
<dbReference type="InterPro" id="IPR003660">
    <property type="entry name" value="HAMP_dom"/>
</dbReference>
<evidence type="ECO:0000256" key="3">
    <source>
        <dbReference type="ARBA" id="ARBA00012438"/>
    </source>
</evidence>
<evidence type="ECO:0000256" key="4">
    <source>
        <dbReference type="ARBA" id="ARBA00022475"/>
    </source>
</evidence>
<dbReference type="EMBL" id="WMBQ01000001">
    <property type="protein sequence ID" value="MTD93043.1"/>
    <property type="molecule type" value="Genomic_DNA"/>
</dbReference>
<dbReference type="InterPro" id="IPR013767">
    <property type="entry name" value="PAS_fold"/>
</dbReference>
<dbReference type="InterPro" id="IPR000014">
    <property type="entry name" value="PAS"/>
</dbReference>
<dbReference type="CDD" id="cd00082">
    <property type="entry name" value="HisKA"/>
    <property type="match status" value="1"/>
</dbReference>
<evidence type="ECO:0000256" key="8">
    <source>
        <dbReference type="ARBA" id="ARBA00022741"/>
    </source>
</evidence>
<dbReference type="SUPFAM" id="SSF47384">
    <property type="entry name" value="Homodimeric domain of signal transducing histidine kinase"/>
    <property type="match status" value="1"/>
</dbReference>
<dbReference type="GO" id="GO:0005524">
    <property type="term" value="F:ATP binding"/>
    <property type="evidence" value="ECO:0007669"/>
    <property type="project" value="UniProtKB-KW"/>
</dbReference>
<dbReference type="Gene3D" id="6.10.340.10">
    <property type="match status" value="1"/>
</dbReference>
<dbReference type="InterPro" id="IPR036097">
    <property type="entry name" value="HisK_dim/P_sf"/>
</dbReference>
<evidence type="ECO:0000256" key="10">
    <source>
        <dbReference type="ARBA" id="ARBA00022840"/>
    </source>
</evidence>
<dbReference type="PROSITE" id="PS50885">
    <property type="entry name" value="HAMP"/>
    <property type="match status" value="1"/>
</dbReference>
<keyword evidence="4" id="KW-1003">Cell membrane</keyword>
<dbReference type="Pfam" id="PF02518">
    <property type="entry name" value="HATPase_c"/>
    <property type="match status" value="1"/>
</dbReference>
<dbReference type="GO" id="GO:0005886">
    <property type="term" value="C:plasma membrane"/>
    <property type="evidence" value="ECO:0007669"/>
    <property type="project" value="UniProtKB-SubCell"/>
</dbReference>
<dbReference type="InterPro" id="IPR017232">
    <property type="entry name" value="NtrY"/>
</dbReference>
<dbReference type="SUPFAM" id="SSF55874">
    <property type="entry name" value="ATPase domain of HSP90 chaperone/DNA topoisomerase II/histidine kinase"/>
    <property type="match status" value="1"/>
</dbReference>
<dbReference type="InterPro" id="IPR003594">
    <property type="entry name" value="HATPase_dom"/>
</dbReference>
<dbReference type="SMART" id="SM00091">
    <property type="entry name" value="PAS"/>
    <property type="match status" value="1"/>
</dbReference>
<dbReference type="InterPro" id="IPR045671">
    <property type="entry name" value="NtrY-like_N"/>
</dbReference>
<evidence type="ECO:0000256" key="5">
    <source>
        <dbReference type="ARBA" id="ARBA00022553"/>
    </source>
</evidence>